<reference evidence="11" key="1">
    <citation type="journal article" date="2018" name="Genome Announc.">
        <title>Ignatzschineria cameli sp. nov., isolated from necrotic foot tissue of dromedaries (Camelus dromedarius) and associated maggots (Wohlfahrtia species) in Dubai.</title>
        <authorList>
            <person name="Tsang C.C."/>
            <person name="Tang J.Y."/>
            <person name="Fong J.Y."/>
            <person name="Kinne J."/>
            <person name="Lee H.H."/>
            <person name="Joseph M."/>
            <person name="Jose S."/>
            <person name="Schuster R.K."/>
            <person name="Tang Y."/>
            <person name="Sivakumar S."/>
            <person name="Chen J.H."/>
            <person name="Teng J.L."/>
            <person name="Lau S.K."/>
            <person name="Wernery U."/>
            <person name="Woo P.C."/>
        </authorList>
    </citation>
    <scope>NUCLEOTIDE SEQUENCE</scope>
    <source>
        <strain evidence="11">UAE-HKU57</strain>
        <strain evidence="12">UAE-HKU58</strain>
    </source>
</reference>
<proteinExistence type="predicted"/>
<dbReference type="InterPro" id="IPR036097">
    <property type="entry name" value="HisK_dim/P_sf"/>
</dbReference>
<dbReference type="EMBL" id="QEWW01000011">
    <property type="protein sequence ID" value="PWD83478.1"/>
    <property type="molecule type" value="Genomic_DNA"/>
</dbReference>
<dbReference type="SUPFAM" id="SSF53850">
    <property type="entry name" value="Periplasmic binding protein-like II"/>
    <property type="match status" value="1"/>
</dbReference>
<keyword evidence="3" id="KW-0597">Phosphoprotein</keyword>
<dbReference type="PANTHER" id="PTHR43065">
    <property type="entry name" value="SENSOR HISTIDINE KINASE"/>
    <property type="match status" value="1"/>
</dbReference>
<evidence type="ECO:0000313" key="11">
    <source>
        <dbReference type="EMBL" id="PWD83478.1"/>
    </source>
</evidence>
<dbReference type="InterPro" id="IPR003661">
    <property type="entry name" value="HisK_dim/P_dom"/>
</dbReference>
<evidence type="ECO:0000256" key="3">
    <source>
        <dbReference type="ARBA" id="ARBA00022553"/>
    </source>
</evidence>
<dbReference type="CDD" id="cd00082">
    <property type="entry name" value="HisKA"/>
    <property type="match status" value="1"/>
</dbReference>
<dbReference type="SUPFAM" id="SSF47384">
    <property type="entry name" value="Homodimeric domain of signal transducing histidine kinase"/>
    <property type="match status" value="1"/>
</dbReference>
<evidence type="ECO:0000256" key="1">
    <source>
        <dbReference type="ARBA" id="ARBA00000085"/>
    </source>
</evidence>
<dbReference type="InterPro" id="IPR036890">
    <property type="entry name" value="HATPase_C_sf"/>
</dbReference>
<evidence type="ECO:0000259" key="10">
    <source>
        <dbReference type="PROSITE" id="PS50109"/>
    </source>
</evidence>
<evidence type="ECO:0000256" key="7">
    <source>
        <dbReference type="ARBA" id="ARBA00022840"/>
    </source>
</evidence>
<dbReference type="SUPFAM" id="SSF55874">
    <property type="entry name" value="ATPase domain of HSP90 chaperone/DNA topoisomerase II/histidine kinase"/>
    <property type="match status" value="1"/>
</dbReference>
<evidence type="ECO:0000256" key="8">
    <source>
        <dbReference type="ARBA" id="ARBA00023012"/>
    </source>
</evidence>
<dbReference type="OrthoDB" id="1931120at2"/>
<keyword evidence="9" id="KW-1133">Transmembrane helix</keyword>
<dbReference type="InterPro" id="IPR005467">
    <property type="entry name" value="His_kinase_dom"/>
</dbReference>
<keyword evidence="4" id="KW-0808">Transferase</keyword>
<keyword evidence="7" id="KW-0067">ATP-binding</keyword>
<dbReference type="SMART" id="SM00388">
    <property type="entry name" value="HisKA"/>
    <property type="match status" value="1"/>
</dbReference>
<keyword evidence="5" id="KW-0547">Nucleotide-binding</keyword>
<reference evidence="13 14" key="2">
    <citation type="submission" date="2018-05" db="EMBL/GenBank/DDBJ databases">
        <title>Ignatzschineria dubaiensis sp. nov., isolated from necrotic foot tissues of dromedaries (Camelus dromedarius) and associated maggots in Dubai, United Arab Emirates.</title>
        <authorList>
            <person name="Tsang C.C."/>
            <person name="Tang J.Y.M."/>
            <person name="Fong J.Y.H."/>
            <person name="Kinne J."/>
            <person name="Lee H.H."/>
            <person name="Joseph M."/>
            <person name="Jose S."/>
            <person name="Schuster R.K."/>
            <person name="Tang Y."/>
            <person name="Sivakumar S."/>
            <person name="Chen J.H.K."/>
            <person name="Teng J.L.L."/>
            <person name="Lau S.K.P."/>
            <person name="Wernery U."/>
            <person name="Woo P.C.Y."/>
        </authorList>
    </citation>
    <scope>NUCLEOTIDE SEQUENCE [LARGE SCALE GENOMIC DNA]</scope>
    <source>
        <strain evidence="13">UAE-HKU57</strain>
        <strain evidence="14">UAE-HKU58</strain>
    </source>
</reference>
<dbReference type="Pfam" id="PF00512">
    <property type="entry name" value="HisKA"/>
    <property type="match status" value="1"/>
</dbReference>
<evidence type="ECO:0000256" key="6">
    <source>
        <dbReference type="ARBA" id="ARBA00022777"/>
    </source>
</evidence>
<evidence type="ECO:0000256" key="9">
    <source>
        <dbReference type="SAM" id="Phobius"/>
    </source>
</evidence>
<organism evidence="11 13">
    <name type="scientific">Ignatzschineria cameli</name>
    <dbReference type="NCBI Taxonomy" id="2182793"/>
    <lineage>
        <taxon>Bacteria</taxon>
        <taxon>Pseudomonadati</taxon>
        <taxon>Pseudomonadota</taxon>
        <taxon>Gammaproteobacteria</taxon>
        <taxon>Cardiobacteriales</taxon>
        <taxon>Ignatzschineriaceae</taxon>
        <taxon>Ignatzschineria</taxon>
    </lineage>
</organism>
<evidence type="ECO:0000313" key="13">
    <source>
        <dbReference type="Proteomes" id="UP000245059"/>
    </source>
</evidence>
<dbReference type="Proteomes" id="UP000245217">
    <property type="component" value="Unassembled WGS sequence"/>
</dbReference>
<sequence>MKMPKFLLTTPKGAQLLPLPQSLRFRPFRALRRSSSILLGIFITIMLGIISPIAFAFPKSSADLAPNLSSKEQTQSAPFETSPYRCSPMGDKIDRDHRSRVTIGVLAPYGDVAAEKEWCPWITALNHEMPDLHFVLKPLQLNNIESEVTSGAIDLLLSHQGVFMNLRSKASMRWMASLEENIHLEESHAKIGSAIWVKEESPIQTLNDLRGKRVDAVSQNALGGFLLAYHEMIQNSPTLAKEIAFQYRGYPIEALFDYLATDENDAIIVPACLYERLERQDILPEGSFRLINPKEIDDFTCQTSTNLMPSWSLAALNGIDQETAKRIQSALFQFNDPDLPSWQLPYTLAEINQLAADIKHYEERETLFETLFRLAITHKIWLLFFALFLLILLINHLWLSYAATKRRKALDNAYKTMHDYEMMLSKADRMNILGEMASGIGHELNQPLSTIRNYAEGSIMILKKSDQQHPLLTPLHKINEQVSQCHNIIKNLRSWAKPEENSIREEVNLRAFLEQIIEITRLRMHGHIDIQVDIPEYFNIVITPSILEQVLANCLMNSAQAGATVIDIRLKIYPQYIKLFLFDNGPGFTQAEIDAPFVPFRTSKKDGLGLGLVICQRLIESLDGKLRIDNRRDGARGAAVRLILSRELTPTDQKEPQ</sequence>
<dbReference type="GO" id="GO:0000155">
    <property type="term" value="F:phosphorelay sensor kinase activity"/>
    <property type="evidence" value="ECO:0007669"/>
    <property type="project" value="InterPro"/>
</dbReference>
<dbReference type="EMBL" id="QEWV01000013">
    <property type="protein sequence ID" value="PWD89736.1"/>
    <property type="molecule type" value="Genomic_DNA"/>
</dbReference>
<dbReference type="AlphaFoldDB" id="A0A2U2AKL4"/>
<dbReference type="Proteomes" id="UP000245059">
    <property type="component" value="Unassembled WGS sequence"/>
</dbReference>
<dbReference type="Gene3D" id="1.10.287.130">
    <property type="match status" value="1"/>
</dbReference>
<dbReference type="PANTHER" id="PTHR43065:SF10">
    <property type="entry name" value="PEROXIDE STRESS-ACTIVATED HISTIDINE KINASE MAK3"/>
    <property type="match status" value="1"/>
</dbReference>
<dbReference type="Pfam" id="PF02518">
    <property type="entry name" value="HATPase_c"/>
    <property type="match status" value="1"/>
</dbReference>
<dbReference type="PROSITE" id="PS50109">
    <property type="entry name" value="HIS_KIN"/>
    <property type="match status" value="1"/>
</dbReference>
<comment type="caution">
    <text evidence="11">The sequence shown here is derived from an EMBL/GenBank/DDBJ whole genome shotgun (WGS) entry which is preliminary data.</text>
</comment>
<feature type="domain" description="Histidine kinase" evidence="10">
    <location>
        <begin position="439"/>
        <end position="648"/>
    </location>
</feature>
<keyword evidence="14" id="KW-1185">Reference proteome</keyword>
<dbReference type="Gene3D" id="3.30.565.10">
    <property type="entry name" value="Histidine kinase-like ATPase, C-terminal domain"/>
    <property type="match status" value="1"/>
</dbReference>
<gene>
    <name evidence="11" type="ORF">DC077_09745</name>
    <name evidence="12" type="ORF">DC078_09490</name>
</gene>
<feature type="transmembrane region" description="Helical" evidence="9">
    <location>
        <begin position="380"/>
        <end position="399"/>
    </location>
</feature>
<evidence type="ECO:0000313" key="14">
    <source>
        <dbReference type="Proteomes" id="UP000245217"/>
    </source>
</evidence>
<name>A0A2U2AKL4_9GAMM</name>
<dbReference type="GO" id="GO:0005524">
    <property type="term" value="F:ATP binding"/>
    <property type="evidence" value="ECO:0007669"/>
    <property type="project" value="UniProtKB-KW"/>
</dbReference>
<dbReference type="EC" id="2.7.13.3" evidence="2"/>
<comment type="catalytic activity">
    <reaction evidence="1">
        <text>ATP + protein L-histidine = ADP + protein N-phospho-L-histidine.</text>
        <dbReference type="EC" id="2.7.13.3"/>
    </reaction>
</comment>
<evidence type="ECO:0000256" key="5">
    <source>
        <dbReference type="ARBA" id="ARBA00022741"/>
    </source>
</evidence>
<dbReference type="InterPro" id="IPR003594">
    <property type="entry name" value="HATPase_dom"/>
</dbReference>
<dbReference type="SMART" id="SM00387">
    <property type="entry name" value="HATPase_c"/>
    <property type="match status" value="1"/>
</dbReference>
<accession>A0A2U2AKL4</accession>
<evidence type="ECO:0000256" key="2">
    <source>
        <dbReference type="ARBA" id="ARBA00012438"/>
    </source>
</evidence>
<dbReference type="Pfam" id="PF12974">
    <property type="entry name" value="Phosphonate-bd"/>
    <property type="match status" value="1"/>
</dbReference>
<dbReference type="Gene3D" id="3.40.190.10">
    <property type="entry name" value="Periplasmic binding protein-like II"/>
    <property type="match status" value="1"/>
</dbReference>
<keyword evidence="9" id="KW-0472">Membrane</keyword>
<evidence type="ECO:0000313" key="12">
    <source>
        <dbReference type="EMBL" id="PWD89736.1"/>
    </source>
</evidence>
<keyword evidence="9" id="KW-0812">Transmembrane</keyword>
<feature type="transmembrane region" description="Helical" evidence="9">
    <location>
        <begin position="36"/>
        <end position="57"/>
    </location>
</feature>
<protein>
    <recommendedName>
        <fullName evidence="2">histidine kinase</fullName>
        <ecNumber evidence="2">2.7.13.3</ecNumber>
    </recommendedName>
</protein>
<keyword evidence="8" id="KW-0902">Two-component regulatory system</keyword>
<evidence type="ECO:0000256" key="4">
    <source>
        <dbReference type="ARBA" id="ARBA00022679"/>
    </source>
</evidence>
<keyword evidence="6 11" id="KW-0418">Kinase</keyword>